<evidence type="ECO:0000313" key="3">
    <source>
        <dbReference type="EMBL" id="NHN89524.1"/>
    </source>
</evidence>
<dbReference type="Gene3D" id="1.20.1270.170">
    <property type="match status" value="1"/>
</dbReference>
<sequence length="340" mass="39244">MTARAWQQTSWNWHENVASFLPLYGIDPASDWSLLSFSENAVYRIDTPQGEIFILRLHRPYYRSVSDIRSEITFIERLRKDDVLHTPAILTTQAGDTLSCTGNGEREQHAVLFAYQAGRMPPEDRLPEEFHELGRISAQLHDYTSTHAELNNLQRPVWDVDIAIGEQAMWGCWRHTCNMTQKQTALLDAADRKVRTELEHYGQPLRRWGLLHGDMRLTNILRNGDETFIIDFDDCGFGWHMYELACACTFMECCEGIEAITTSWLRGYQQLRPLSNADIRIVPTLLMLRRLLMVGWFTTHQHSAEARALEPGFLEQSLIMAKDYLEGTFLSCLTRETEDA</sequence>
<protein>
    <submittedName>
        <fullName evidence="3">Phosphotransferase</fullName>
    </submittedName>
</protein>
<dbReference type="RefSeq" id="WP_173570852.1">
    <property type="nucleotide sequence ID" value="NZ_WOSY01000013.1"/>
</dbReference>
<comment type="caution">
    <text evidence="3">The sequence shown here is derived from an EMBL/GenBank/DDBJ whole genome shotgun (WGS) entry which is preliminary data.</text>
</comment>
<gene>
    <name evidence="3" type="ORF">GOB81_12965</name>
</gene>
<keyword evidence="4" id="KW-1185">Reference proteome</keyword>
<dbReference type="PANTHER" id="PTHR21064">
    <property type="entry name" value="AMINOGLYCOSIDE PHOSPHOTRANSFERASE DOMAIN-CONTAINING PROTEIN-RELATED"/>
    <property type="match status" value="1"/>
</dbReference>
<name>A0ABX0K306_9PROT</name>
<dbReference type="InterPro" id="IPR002575">
    <property type="entry name" value="Aminoglycoside_PTrfase"/>
</dbReference>
<organism evidence="3 4">
    <name type="scientific">Acetobacter conturbans</name>
    <dbReference type="NCBI Taxonomy" id="1737472"/>
    <lineage>
        <taxon>Bacteria</taxon>
        <taxon>Pseudomonadati</taxon>
        <taxon>Pseudomonadota</taxon>
        <taxon>Alphaproteobacteria</taxon>
        <taxon>Acetobacterales</taxon>
        <taxon>Acetobacteraceae</taxon>
        <taxon>Acetobacter</taxon>
    </lineage>
</organism>
<dbReference type="EMBL" id="WOSY01000013">
    <property type="protein sequence ID" value="NHN89524.1"/>
    <property type="molecule type" value="Genomic_DNA"/>
</dbReference>
<dbReference type="InterPro" id="IPR050249">
    <property type="entry name" value="Pseudomonas-type_ThrB"/>
</dbReference>
<evidence type="ECO:0000259" key="2">
    <source>
        <dbReference type="Pfam" id="PF01636"/>
    </source>
</evidence>
<accession>A0ABX0K306</accession>
<proteinExistence type="inferred from homology"/>
<evidence type="ECO:0000256" key="1">
    <source>
        <dbReference type="ARBA" id="ARBA00038240"/>
    </source>
</evidence>
<dbReference type="SUPFAM" id="SSF56112">
    <property type="entry name" value="Protein kinase-like (PK-like)"/>
    <property type="match status" value="1"/>
</dbReference>
<dbReference type="PANTHER" id="PTHR21064:SF6">
    <property type="entry name" value="AMINOGLYCOSIDE PHOSPHOTRANSFERASE DOMAIN-CONTAINING PROTEIN"/>
    <property type="match status" value="1"/>
</dbReference>
<dbReference type="InterPro" id="IPR011009">
    <property type="entry name" value="Kinase-like_dom_sf"/>
</dbReference>
<dbReference type="Pfam" id="PF01636">
    <property type="entry name" value="APH"/>
    <property type="match status" value="1"/>
</dbReference>
<evidence type="ECO:0000313" key="4">
    <source>
        <dbReference type="Proteomes" id="UP000631653"/>
    </source>
</evidence>
<reference evidence="3 4" key="1">
    <citation type="journal article" date="2020" name="Int. J. Syst. Evol. Microbiol.">
        <title>Novel acetic acid bacteria from cider fermentations: Acetobacter conturbans sp. nov. and Acetobacter fallax sp. nov.</title>
        <authorList>
            <person name="Sombolestani A.S."/>
            <person name="Cleenwerck I."/>
            <person name="Cnockaert M."/>
            <person name="Borremans W."/>
            <person name="Wieme A.D."/>
            <person name="De Vuyst L."/>
            <person name="Vandamme P."/>
        </authorList>
    </citation>
    <scope>NUCLEOTIDE SEQUENCE [LARGE SCALE GENOMIC DNA]</scope>
    <source>
        <strain evidence="3 4">LMG 1627</strain>
    </source>
</reference>
<comment type="similarity">
    <text evidence="1">Belongs to the pseudomonas-type ThrB family.</text>
</comment>
<dbReference type="Gene3D" id="3.30.200.70">
    <property type="match status" value="1"/>
</dbReference>
<feature type="domain" description="Aminoglycoside phosphotransferase" evidence="2">
    <location>
        <begin position="39"/>
        <end position="274"/>
    </location>
</feature>
<dbReference type="Proteomes" id="UP000631653">
    <property type="component" value="Unassembled WGS sequence"/>
</dbReference>
<dbReference type="Gene3D" id="1.10.510.10">
    <property type="entry name" value="Transferase(Phosphotransferase) domain 1"/>
    <property type="match status" value="1"/>
</dbReference>